<keyword evidence="2" id="KW-1003">Cell membrane</keyword>
<accession>A0ABS0LQC9</accession>
<keyword evidence="3" id="KW-0762">Sugar transport</keyword>
<dbReference type="SMART" id="SM00382">
    <property type="entry name" value="AAA"/>
    <property type="match status" value="2"/>
</dbReference>
<dbReference type="InterPro" id="IPR003593">
    <property type="entry name" value="AAA+_ATPase"/>
</dbReference>
<name>A0ABS0LQC9_9LACT</name>
<dbReference type="EMBL" id="JACBXQ010000003">
    <property type="protein sequence ID" value="MBG9986365.1"/>
    <property type="molecule type" value="Genomic_DNA"/>
</dbReference>
<dbReference type="PROSITE" id="PS00211">
    <property type="entry name" value="ABC_TRANSPORTER_1"/>
    <property type="match status" value="1"/>
</dbReference>
<dbReference type="PANTHER" id="PTHR43790">
    <property type="entry name" value="CARBOHYDRATE TRANSPORT ATP-BINDING PROTEIN MG119-RELATED"/>
    <property type="match status" value="1"/>
</dbReference>
<feature type="domain" description="ABC transporter" evidence="9">
    <location>
        <begin position="255"/>
        <end position="499"/>
    </location>
</feature>
<keyword evidence="6 10" id="KW-0067">ATP-binding</keyword>
<dbReference type="PANTHER" id="PTHR43790:SF3">
    <property type="entry name" value="D-ALLOSE IMPORT ATP-BINDING PROTEIN ALSA-RELATED"/>
    <property type="match status" value="1"/>
</dbReference>
<dbReference type="Gene3D" id="3.40.50.300">
    <property type="entry name" value="P-loop containing nucleotide triphosphate hydrolases"/>
    <property type="match status" value="2"/>
</dbReference>
<feature type="domain" description="ABC transporter" evidence="9">
    <location>
        <begin position="10"/>
        <end position="245"/>
    </location>
</feature>
<dbReference type="PROSITE" id="PS50893">
    <property type="entry name" value="ABC_TRANSPORTER_2"/>
    <property type="match status" value="2"/>
</dbReference>
<evidence type="ECO:0000256" key="5">
    <source>
        <dbReference type="ARBA" id="ARBA00022741"/>
    </source>
</evidence>
<dbReference type="Pfam" id="PF00005">
    <property type="entry name" value="ABC_tran"/>
    <property type="match status" value="2"/>
</dbReference>
<keyword evidence="1" id="KW-0813">Transport</keyword>
<evidence type="ECO:0000256" key="2">
    <source>
        <dbReference type="ARBA" id="ARBA00022475"/>
    </source>
</evidence>
<evidence type="ECO:0000256" key="6">
    <source>
        <dbReference type="ARBA" id="ARBA00022840"/>
    </source>
</evidence>
<dbReference type="SUPFAM" id="SSF52540">
    <property type="entry name" value="P-loop containing nucleoside triphosphate hydrolases"/>
    <property type="match status" value="2"/>
</dbReference>
<dbReference type="Proteomes" id="UP000721415">
    <property type="component" value="Unassembled WGS sequence"/>
</dbReference>
<evidence type="ECO:0000256" key="1">
    <source>
        <dbReference type="ARBA" id="ARBA00022448"/>
    </source>
</evidence>
<evidence type="ECO:0000313" key="11">
    <source>
        <dbReference type="Proteomes" id="UP000721415"/>
    </source>
</evidence>
<evidence type="ECO:0000256" key="7">
    <source>
        <dbReference type="ARBA" id="ARBA00022967"/>
    </source>
</evidence>
<keyword evidence="5" id="KW-0547">Nucleotide-binding</keyword>
<dbReference type="InterPro" id="IPR050107">
    <property type="entry name" value="ABC_carbohydrate_import_ATPase"/>
</dbReference>
<keyword evidence="4" id="KW-0677">Repeat</keyword>
<keyword evidence="7" id="KW-1278">Translocase</keyword>
<dbReference type="GO" id="GO:0005524">
    <property type="term" value="F:ATP binding"/>
    <property type="evidence" value="ECO:0007669"/>
    <property type="project" value="UniProtKB-KW"/>
</dbReference>
<evidence type="ECO:0000256" key="8">
    <source>
        <dbReference type="ARBA" id="ARBA00023136"/>
    </source>
</evidence>
<sequence length="500" mass="55153">MMGELKDNILVMDSITKEFPGIKALDNVSFSVREGEVHALCGENGAGKSTLMKILSGAQKQSSGTIFINGVECEFDSTVDAVSKGISMVYQEFNLVNELTIAENIFIGRLPQKGFIIDWNQLFMDAEAILNKLSFDIDPHKVVSEISVAEAQMVEIAKSLSLNSKVIVLDEPTAALTEEEISTLFTMIKELRSKGIAVIYISHRMDEIFEISDRITVLRNGQYVDTKETKGTDYDEIVAMMIGRYVDSLFPVRKPKTADYIFEVNNLSGKIVDNISFKLKGGEILGVVGLLGSGNYELTKLIYGSSNKKIGEMILNGERININSPYDAIKNGIGLVPEDRKRDGLVLDATVNNNIVLSSLDKISNKKLLNFGKEQRVVDDLIKKLNIKVSDPNKQIVNNLSGGNQQKVLFAKVFNNTPKVFMFNEPTRGVDVGAKAEIYRIIDILTDSGVSVIIVSSDLEEVIGMCDRIIVLKDGKLVLEKEKDNTTQEELLAYASGGVK</sequence>
<dbReference type="CDD" id="cd03216">
    <property type="entry name" value="ABC_Carb_Monos_I"/>
    <property type="match status" value="1"/>
</dbReference>
<keyword evidence="8" id="KW-0472">Membrane</keyword>
<dbReference type="InterPro" id="IPR027417">
    <property type="entry name" value="P-loop_NTPase"/>
</dbReference>
<comment type="caution">
    <text evidence="10">The sequence shown here is derived from an EMBL/GenBank/DDBJ whole genome shotgun (WGS) entry which is preliminary data.</text>
</comment>
<keyword evidence="11" id="KW-1185">Reference proteome</keyword>
<evidence type="ECO:0000256" key="4">
    <source>
        <dbReference type="ARBA" id="ARBA00022737"/>
    </source>
</evidence>
<proteinExistence type="predicted"/>
<protein>
    <submittedName>
        <fullName evidence="10">Sugar ABC transporter ATP-binding protein</fullName>
    </submittedName>
</protein>
<organism evidence="10 11">
    <name type="scientific">Facklamia lactis</name>
    <dbReference type="NCBI Taxonomy" id="2749967"/>
    <lineage>
        <taxon>Bacteria</taxon>
        <taxon>Bacillati</taxon>
        <taxon>Bacillota</taxon>
        <taxon>Bacilli</taxon>
        <taxon>Lactobacillales</taxon>
        <taxon>Aerococcaceae</taxon>
        <taxon>Facklamia</taxon>
    </lineage>
</organism>
<evidence type="ECO:0000313" key="10">
    <source>
        <dbReference type="EMBL" id="MBG9986365.1"/>
    </source>
</evidence>
<dbReference type="InterPro" id="IPR003439">
    <property type="entry name" value="ABC_transporter-like_ATP-bd"/>
</dbReference>
<evidence type="ECO:0000259" key="9">
    <source>
        <dbReference type="PROSITE" id="PS50893"/>
    </source>
</evidence>
<gene>
    <name evidence="10" type="ORF">HZY91_05590</name>
</gene>
<evidence type="ECO:0000256" key="3">
    <source>
        <dbReference type="ARBA" id="ARBA00022597"/>
    </source>
</evidence>
<dbReference type="CDD" id="cd03215">
    <property type="entry name" value="ABC_Carb_Monos_II"/>
    <property type="match status" value="1"/>
</dbReference>
<reference evidence="10 11" key="1">
    <citation type="submission" date="2020-07" db="EMBL/GenBank/DDBJ databases">
        <title>Facklamia lactis sp. nov., isolated from raw milk.</title>
        <authorList>
            <person name="Doll E.V."/>
            <person name="Huptas C."/>
            <person name="Staib L."/>
            <person name="Wenning M."/>
            <person name="Scherer S."/>
        </authorList>
    </citation>
    <scope>NUCLEOTIDE SEQUENCE [LARGE SCALE GENOMIC DNA]</scope>
    <source>
        <strain evidence="10 11">DSM 111018</strain>
    </source>
</reference>
<dbReference type="InterPro" id="IPR017871">
    <property type="entry name" value="ABC_transporter-like_CS"/>
</dbReference>